<evidence type="ECO:0000256" key="3">
    <source>
        <dbReference type="ARBA" id="ARBA00023125"/>
    </source>
</evidence>
<dbReference type="eggNOG" id="COG0582">
    <property type="taxonomic scope" value="Bacteria"/>
</dbReference>
<evidence type="ECO:0000313" key="6">
    <source>
        <dbReference type="EMBL" id="ACL01988.1"/>
    </source>
</evidence>
<dbReference type="InterPro" id="IPR002104">
    <property type="entry name" value="Integrase_catalytic"/>
</dbReference>
<accession>B8F8V6</accession>
<evidence type="ECO:0000256" key="4">
    <source>
        <dbReference type="ARBA" id="ARBA00023172"/>
    </source>
</evidence>
<keyword evidence="2" id="KW-0229">DNA integration</keyword>
<comment type="similarity">
    <text evidence="1">Belongs to the 'phage' integrase family.</text>
</comment>
<dbReference type="PANTHER" id="PTHR30629">
    <property type="entry name" value="PROPHAGE INTEGRASE"/>
    <property type="match status" value="1"/>
</dbReference>
<dbReference type="RefSeq" id="WP_012609428.1">
    <property type="nucleotide sequence ID" value="NC_011768.1"/>
</dbReference>
<evidence type="ECO:0000256" key="1">
    <source>
        <dbReference type="ARBA" id="ARBA00008857"/>
    </source>
</evidence>
<dbReference type="Pfam" id="PF00589">
    <property type="entry name" value="Phage_integrase"/>
    <property type="match status" value="1"/>
</dbReference>
<dbReference type="InterPro" id="IPR011010">
    <property type="entry name" value="DNA_brk_join_enz"/>
</dbReference>
<proteinExistence type="inferred from homology"/>
<sequence length="391" mass="45301">MAIFMECPNCRKKQSLLNQKCTTCLTNLASARKSNRVRYWIHYRLPNKKNRWELSGYSYDRARAAEGKRLAQKSEGTILDPRDAKTTFDQVTEWYLDLESVQALRSLQRVEDCLKRFNQVFGLTPVNSILNVNLEQYQGDRLKAGASPATVDMELRIAHTMINKAFDNDIITEASKVLKAFRRTKKLLKSGQNARDRLLSMEEYIKLHEAAGSHLKEIIAIAFFTGMRRGEILGLKWPHIDFNMKMIRLSAEETKEAKPKSIPLSEKAMEILEQKKRPKKEKHVFLYRGKPITTRVRTALWNACDKAGISYGRKQENGFVFHDLRSTVKTNMLRAGVDKVMRDIILGHALKGMDRYYLKPNDKDLHDAMKIYTDWLDLELEKARMKLEKKG</sequence>
<evidence type="ECO:0000256" key="2">
    <source>
        <dbReference type="ARBA" id="ARBA00022908"/>
    </source>
</evidence>
<evidence type="ECO:0000259" key="5">
    <source>
        <dbReference type="PROSITE" id="PS51898"/>
    </source>
</evidence>
<feature type="domain" description="Tyr recombinase" evidence="5">
    <location>
        <begin position="194"/>
        <end position="370"/>
    </location>
</feature>
<name>B8F8V6_DESAL</name>
<dbReference type="PROSITE" id="PS51898">
    <property type="entry name" value="TYR_RECOMBINASE"/>
    <property type="match status" value="1"/>
</dbReference>
<dbReference type="InterPro" id="IPR050808">
    <property type="entry name" value="Phage_Integrase"/>
</dbReference>
<dbReference type="GO" id="GO:0015074">
    <property type="term" value="P:DNA integration"/>
    <property type="evidence" value="ECO:0007669"/>
    <property type="project" value="UniProtKB-KW"/>
</dbReference>
<dbReference type="GO" id="GO:0003677">
    <property type="term" value="F:DNA binding"/>
    <property type="evidence" value="ECO:0007669"/>
    <property type="project" value="UniProtKB-KW"/>
</dbReference>
<dbReference type="Gene3D" id="1.10.150.130">
    <property type="match status" value="1"/>
</dbReference>
<evidence type="ECO:0000313" key="7">
    <source>
        <dbReference type="Proteomes" id="UP000000739"/>
    </source>
</evidence>
<dbReference type="HOGENOM" id="CLU_027562_17_7_7"/>
<protein>
    <submittedName>
        <fullName evidence="6">Integrase family protein</fullName>
    </submittedName>
</protein>
<keyword evidence="7" id="KW-1185">Reference proteome</keyword>
<dbReference type="KEGG" id="dal:Dalk_0279"/>
<dbReference type="EMBL" id="CP001322">
    <property type="protein sequence ID" value="ACL01988.1"/>
    <property type="molecule type" value="Genomic_DNA"/>
</dbReference>
<dbReference type="AlphaFoldDB" id="B8F8V6"/>
<keyword evidence="4" id="KW-0233">DNA recombination</keyword>
<dbReference type="GO" id="GO:0006310">
    <property type="term" value="P:DNA recombination"/>
    <property type="evidence" value="ECO:0007669"/>
    <property type="project" value="UniProtKB-KW"/>
</dbReference>
<dbReference type="InterPro" id="IPR013762">
    <property type="entry name" value="Integrase-like_cat_sf"/>
</dbReference>
<reference evidence="6 7" key="1">
    <citation type="journal article" date="2012" name="Environ. Microbiol.">
        <title>The genome sequence of Desulfatibacillum alkenivorans AK-01: a blueprint for anaerobic alkane oxidation.</title>
        <authorList>
            <person name="Callaghan A.V."/>
            <person name="Morris B.E."/>
            <person name="Pereira I.A."/>
            <person name="McInerney M.J."/>
            <person name="Austin R.N."/>
            <person name="Groves J.T."/>
            <person name="Kukor J.J."/>
            <person name="Suflita J.M."/>
            <person name="Young L.Y."/>
            <person name="Zylstra G.J."/>
            <person name="Wawrik B."/>
        </authorList>
    </citation>
    <scope>NUCLEOTIDE SEQUENCE [LARGE SCALE GENOMIC DNA]</scope>
    <source>
        <strain evidence="6 7">AK-01</strain>
    </source>
</reference>
<organism evidence="6 7">
    <name type="scientific">Desulfatibacillum aliphaticivorans</name>
    <dbReference type="NCBI Taxonomy" id="218208"/>
    <lineage>
        <taxon>Bacteria</taxon>
        <taxon>Pseudomonadati</taxon>
        <taxon>Thermodesulfobacteriota</taxon>
        <taxon>Desulfobacteria</taxon>
        <taxon>Desulfobacterales</taxon>
        <taxon>Desulfatibacillaceae</taxon>
        <taxon>Desulfatibacillum</taxon>
    </lineage>
</organism>
<keyword evidence="3" id="KW-0238">DNA-binding</keyword>
<dbReference type="Gene3D" id="1.10.443.10">
    <property type="entry name" value="Intergrase catalytic core"/>
    <property type="match status" value="1"/>
</dbReference>
<dbReference type="SUPFAM" id="SSF56349">
    <property type="entry name" value="DNA breaking-rejoining enzymes"/>
    <property type="match status" value="1"/>
</dbReference>
<gene>
    <name evidence="6" type="ordered locus">Dalk_0279</name>
</gene>
<dbReference type="PANTHER" id="PTHR30629:SF2">
    <property type="entry name" value="PROPHAGE INTEGRASE INTS-RELATED"/>
    <property type="match status" value="1"/>
</dbReference>
<dbReference type="Proteomes" id="UP000000739">
    <property type="component" value="Chromosome"/>
</dbReference>
<dbReference type="CDD" id="cd00796">
    <property type="entry name" value="INT_Rci_Hp1_C"/>
    <property type="match status" value="1"/>
</dbReference>
<dbReference type="InterPro" id="IPR010998">
    <property type="entry name" value="Integrase_recombinase_N"/>
</dbReference>